<protein>
    <submittedName>
        <fullName evidence="2">Uncharacterized protein</fullName>
    </submittedName>
</protein>
<evidence type="ECO:0000313" key="3">
    <source>
        <dbReference type="Proteomes" id="UP000288805"/>
    </source>
</evidence>
<proteinExistence type="predicted"/>
<dbReference type="AlphaFoldDB" id="A0A438JA24"/>
<accession>A0A438JA24</accession>
<evidence type="ECO:0000256" key="1">
    <source>
        <dbReference type="SAM" id="MobiDB-lite"/>
    </source>
</evidence>
<dbReference type="Proteomes" id="UP000288805">
    <property type="component" value="Unassembled WGS sequence"/>
</dbReference>
<comment type="caution">
    <text evidence="2">The sequence shown here is derived from an EMBL/GenBank/DDBJ whole genome shotgun (WGS) entry which is preliminary data.</text>
</comment>
<organism evidence="2 3">
    <name type="scientific">Vitis vinifera</name>
    <name type="common">Grape</name>
    <dbReference type="NCBI Taxonomy" id="29760"/>
    <lineage>
        <taxon>Eukaryota</taxon>
        <taxon>Viridiplantae</taxon>
        <taxon>Streptophyta</taxon>
        <taxon>Embryophyta</taxon>
        <taxon>Tracheophyta</taxon>
        <taxon>Spermatophyta</taxon>
        <taxon>Magnoliopsida</taxon>
        <taxon>eudicotyledons</taxon>
        <taxon>Gunneridae</taxon>
        <taxon>Pentapetalae</taxon>
        <taxon>rosids</taxon>
        <taxon>Vitales</taxon>
        <taxon>Vitaceae</taxon>
        <taxon>Viteae</taxon>
        <taxon>Vitis</taxon>
    </lineage>
</organism>
<gene>
    <name evidence="2" type="ORF">CK203_023853</name>
</gene>
<name>A0A438JA24_VITVI</name>
<sequence length="90" mass="10752">MGQSRNMQMQRKSPRLDSRRQSHCEDDGRERNGVYKSHFRFQGVFLCEFNKESRMVPRAGKTFSERKDEDQLKFILKKWGRVTKVAREAV</sequence>
<feature type="region of interest" description="Disordered" evidence="1">
    <location>
        <begin position="1"/>
        <end position="29"/>
    </location>
</feature>
<evidence type="ECO:0000313" key="2">
    <source>
        <dbReference type="EMBL" id="RVX05820.1"/>
    </source>
</evidence>
<feature type="compositionally biased region" description="Polar residues" evidence="1">
    <location>
        <begin position="1"/>
        <end position="11"/>
    </location>
</feature>
<reference evidence="2 3" key="1">
    <citation type="journal article" date="2018" name="PLoS Genet.">
        <title>Population sequencing reveals clonal diversity and ancestral inbreeding in the grapevine cultivar Chardonnay.</title>
        <authorList>
            <person name="Roach M.J."/>
            <person name="Johnson D.L."/>
            <person name="Bohlmann J."/>
            <person name="van Vuuren H.J."/>
            <person name="Jones S.J."/>
            <person name="Pretorius I.S."/>
            <person name="Schmidt S.A."/>
            <person name="Borneman A.R."/>
        </authorList>
    </citation>
    <scope>NUCLEOTIDE SEQUENCE [LARGE SCALE GENOMIC DNA]</scope>
    <source>
        <strain evidence="3">cv. Chardonnay</strain>
        <tissue evidence="2">Leaf</tissue>
    </source>
</reference>
<dbReference type="EMBL" id="QGNW01000054">
    <property type="protein sequence ID" value="RVX05820.1"/>
    <property type="molecule type" value="Genomic_DNA"/>
</dbReference>
<feature type="compositionally biased region" description="Basic and acidic residues" evidence="1">
    <location>
        <begin position="14"/>
        <end position="29"/>
    </location>
</feature>